<protein>
    <submittedName>
        <fullName evidence="2">Uncharacterized protein</fullName>
    </submittedName>
</protein>
<keyword evidence="3" id="KW-1185">Reference proteome</keyword>
<dbReference type="Proteomes" id="UP000198897">
    <property type="component" value="Unassembled WGS sequence"/>
</dbReference>
<reference evidence="3" key="1">
    <citation type="submission" date="2016-10" db="EMBL/GenBank/DDBJ databases">
        <authorList>
            <person name="Varghese N."/>
            <person name="Submissions S."/>
        </authorList>
    </citation>
    <scope>NUCLEOTIDE SEQUENCE [LARGE SCALE GENOMIC DNA]</scope>
    <source>
        <strain evidence="3">FP5</strain>
    </source>
</reference>
<dbReference type="RefSeq" id="WP_089750937.1">
    <property type="nucleotide sequence ID" value="NZ_FOOG01000006.1"/>
</dbReference>
<evidence type="ECO:0000256" key="1">
    <source>
        <dbReference type="SAM" id="Phobius"/>
    </source>
</evidence>
<evidence type="ECO:0000313" key="2">
    <source>
        <dbReference type="EMBL" id="SFF70813.1"/>
    </source>
</evidence>
<keyword evidence="1" id="KW-1133">Transmembrane helix</keyword>
<name>A0A1I2KW60_9BACI</name>
<accession>A0A1I2KW60</accession>
<dbReference type="InterPro" id="IPR046118">
    <property type="entry name" value="DUF6115"/>
</dbReference>
<sequence length="159" mass="18869">MATFLLVLSFIIDGVIILTLLTISTRVKKNEEVEMRQEEVAREIEDMFTSYLMEIKEENKRMSDWLHPEKHSINDQRTKGEKAIAEEAVNSKHLKVKSSEEQTNYSPPLFNERKDFFERSDNYRILELRRVGYSVDEIAKKLDRGKTEIELFIKFQQKH</sequence>
<organism evidence="2 3">
    <name type="scientific">Halobacillus alkaliphilus</name>
    <dbReference type="NCBI Taxonomy" id="396056"/>
    <lineage>
        <taxon>Bacteria</taxon>
        <taxon>Bacillati</taxon>
        <taxon>Bacillota</taxon>
        <taxon>Bacilli</taxon>
        <taxon>Bacillales</taxon>
        <taxon>Bacillaceae</taxon>
        <taxon>Halobacillus</taxon>
    </lineage>
</organism>
<dbReference type="EMBL" id="FOOG01000006">
    <property type="protein sequence ID" value="SFF70813.1"/>
    <property type="molecule type" value="Genomic_DNA"/>
</dbReference>
<dbReference type="Pfam" id="PF19610">
    <property type="entry name" value="DUF6115"/>
    <property type="match status" value="1"/>
</dbReference>
<dbReference type="AlphaFoldDB" id="A0A1I2KW60"/>
<dbReference type="OrthoDB" id="1708317at2"/>
<proteinExistence type="predicted"/>
<evidence type="ECO:0000313" key="3">
    <source>
        <dbReference type="Proteomes" id="UP000198897"/>
    </source>
</evidence>
<feature type="transmembrane region" description="Helical" evidence="1">
    <location>
        <begin position="6"/>
        <end position="27"/>
    </location>
</feature>
<keyword evidence="1" id="KW-0812">Transmembrane</keyword>
<keyword evidence="1" id="KW-0472">Membrane</keyword>
<gene>
    <name evidence="2" type="ORF">SAMN05216353_10676</name>
</gene>